<dbReference type="Gene3D" id="3.40.190.10">
    <property type="entry name" value="Periplasmic binding protein-like II"/>
    <property type="match status" value="2"/>
</dbReference>
<dbReference type="SUPFAM" id="SSF46785">
    <property type="entry name" value="Winged helix' DNA-binding domain"/>
    <property type="match status" value="1"/>
</dbReference>
<organism evidence="8 9">
    <name type="scientific">Prolixibacter denitrificans</name>
    <dbReference type="NCBI Taxonomy" id="1541063"/>
    <lineage>
        <taxon>Bacteria</taxon>
        <taxon>Pseudomonadati</taxon>
        <taxon>Bacteroidota</taxon>
        <taxon>Bacteroidia</taxon>
        <taxon>Marinilabiliales</taxon>
        <taxon>Prolixibacteraceae</taxon>
        <taxon>Prolixibacter</taxon>
    </lineage>
</organism>
<evidence type="ECO:0000256" key="5">
    <source>
        <dbReference type="ARBA" id="ARBA00023163"/>
    </source>
</evidence>
<dbReference type="PANTHER" id="PTHR30346">
    <property type="entry name" value="TRANSCRIPTIONAL DUAL REGULATOR HCAR-RELATED"/>
    <property type="match status" value="1"/>
</dbReference>
<evidence type="ECO:0000256" key="3">
    <source>
        <dbReference type="ARBA" id="ARBA00023125"/>
    </source>
</evidence>
<name>A0A2P8CKZ6_9BACT</name>
<evidence type="ECO:0000256" key="1">
    <source>
        <dbReference type="ARBA" id="ARBA00009437"/>
    </source>
</evidence>
<dbReference type="PANTHER" id="PTHR30346:SF26">
    <property type="entry name" value="HYDROGEN PEROXIDE-INDUCIBLE GENES ACTIVATOR"/>
    <property type="match status" value="1"/>
</dbReference>
<accession>A0A2P8CKZ6</accession>
<keyword evidence="3" id="KW-0238">DNA-binding</keyword>
<protein>
    <submittedName>
        <fullName evidence="8">LysR family hydrogen peroxide-inducible transcriptional activator</fullName>
    </submittedName>
    <submittedName>
        <fullName evidence="7">Transcriptional regulator</fullName>
    </submittedName>
</protein>
<dbReference type="EMBL" id="PYGC01000001">
    <property type="protein sequence ID" value="PSK85642.1"/>
    <property type="molecule type" value="Genomic_DNA"/>
</dbReference>
<dbReference type="SUPFAM" id="SSF53850">
    <property type="entry name" value="Periplasmic binding protein-like II"/>
    <property type="match status" value="1"/>
</dbReference>
<keyword evidence="5" id="KW-0804">Transcription</keyword>
<dbReference type="InterPro" id="IPR005119">
    <property type="entry name" value="LysR_subst-bd"/>
</dbReference>
<evidence type="ECO:0000259" key="6">
    <source>
        <dbReference type="PROSITE" id="PS50931"/>
    </source>
</evidence>
<comment type="similarity">
    <text evidence="1">Belongs to the LysR transcriptional regulatory family.</text>
</comment>
<dbReference type="CDD" id="cd08411">
    <property type="entry name" value="PBP2_OxyR"/>
    <property type="match status" value="1"/>
</dbReference>
<dbReference type="GO" id="GO:0032993">
    <property type="term" value="C:protein-DNA complex"/>
    <property type="evidence" value="ECO:0007669"/>
    <property type="project" value="TreeGrafter"/>
</dbReference>
<dbReference type="GO" id="GO:0003677">
    <property type="term" value="F:DNA binding"/>
    <property type="evidence" value="ECO:0007669"/>
    <property type="project" value="UniProtKB-KW"/>
</dbReference>
<dbReference type="PRINTS" id="PR00039">
    <property type="entry name" value="HTHLYSR"/>
</dbReference>
<keyword evidence="2" id="KW-0805">Transcription regulation</keyword>
<reference evidence="7 10" key="2">
    <citation type="submission" date="2019-10" db="EMBL/GenBank/DDBJ databases">
        <title>Prolixibacter strains distinguished by the presence of nitrate reductase genes were adept at nitrate-dependent anaerobic corrosion of metallic iron and carbon steel.</title>
        <authorList>
            <person name="Iino T."/>
            <person name="Shono N."/>
            <person name="Ito K."/>
            <person name="Nakamura R."/>
            <person name="Sueoka K."/>
            <person name="Harayama S."/>
            <person name="Ohkuma M."/>
        </authorList>
    </citation>
    <scope>NUCLEOTIDE SEQUENCE [LARGE SCALE GENOMIC DNA]</scope>
    <source>
        <strain evidence="7 10">MIC1-1</strain>
    </source>
</reference>
<keyword evidence="4" id="KW-0010">Activator</keyword>
<dbReference type="Pfam" id="PF00126">
    <property type="entry name" value="HTH_1"/>
    <property type="match status" value="1"/>
</dbReference>
<dbReference type="Proteomes" id="UP000240621">
    <property type="component" value="Unassembled WGS sequence"/>
</dbReference>
<evidence type="ECO:0000256" key="4">
    <source>
        <dbReference type="ARBA" id="ARBA00023159"/>
    </source>
</evidence>
<keyword evidence="10" id="KW-1185">Reference proteome</keyword>
<dbReference type="OrthoDB" id="9803735at2"/>
<dbReference type="GO" id="GO:0003700">
    <property type="term" value="F:DNA-binding transcription factor activity"/>
    <property type="evidence" value="ECO:0007669"/>
    <property type="project" value="InterPro"/>
</dbReference>
<dbReference type="EMBL" id="BLAU01000001">
    <property type="protein sequence ID" value="GET20262.1"/>
    <property type="molecule type" value="Genomic_DNA"/>
</dbReference>
<feature type="domain" description="HTH lysR-type" evidence="6">
    <location>
        <begin position="2"/>
        <end position="59"/>
    </location>
</feature>
<proteinExistence type="inferred from homology"/>
<evidence type="ECO:0000313" key="7">
    <source>
        <dbReference type="EMBL" id="GET20262.1"/>
    </source>
</evidence>
<evidence type="ECO:0000256" key="2">
    <source>
        <dbReference type="ARBA" id="ARBA00023015"/>
    </source>
</evidence>
<dbReference type="InterPro" id="IPR036388">
    <property type="entry name" value="WH-like_DNA-bd_sf"/>
</dbReference>
<dbReference type="Proteomes" id="UP000396862">
    <property type="component" value="Unassembled WGS sequence"/>
</dbReference>
<dbReference type="FunFam" id="1.10.10.10:FF:000001">
    <property type="entry name" value="LysR family transcriptional regulator"/>
    <property type="match status" value="1"/>
</dbReference>
<dbReference type="Gene3D" id="1.10.10.10">
    <property type="entry name" value="Winged helix-like DNA-binding domain superfamily/Winged helix DNA-binding domain"/>
    <property type="match status" value="1"/>
</dbReference>
<reference evidence="8 9" key="1">
    <citation type="submission" date="2018-03" db="EMBL/GenBank/DDBJ databases">
        <title>Genomic Encyclopedia of Archaeal and Bacterial Type Strains, Phase II (KMG-II): from individual species to whole genera.</title>
        <authorList>
            <person name="Goeker M."/>
        </authorList>
    </citation>
    <scope>NUCLEOTIDE SEQUENCE [LARGE SCALE GENOMIC DNA]</scope>
    <source>
        <strain evidence="8 9">DSM 27267</strain>
    </source>
</reference>
<gene>
    <name evidence="8" type="ORF">CLV93_101606</name>
    <name evidence="7" type="ORF">JCM18694_05080</name>
</gene>
<dbReference type="InterPro" id="IPR036390">
    <property type="entry name" value="WH_DNA-bd_sf"/>
</dbReference>
<sequence length="313" mass="35984">MVTLTQLEYIVAVDTYRHFATAAEKKFITQPTLSMQIKKMEDELGVIIFDRSKQPIIPTDVGRKIIEQARQILFEASKINTIIDDFRGEVSGTLKIGIIPTLTPYLLPLFIGEFSKKYPNIDIYVEEYYTHIIEDKLKKDQLDVGIVVTPLKDKNIHEDPLFYEEMKIFSHRGHSIAKKQTISVKDIASPDIWLLDDGHCFRTQVINLCRMKNQVQSKLPFHFDGGSLETIMKIVEREGGYTLIPELAAGFVPLTAPVIVRNFSDLTPLREVSLIYARNFAKHKLISVLREEIIQQVPKSLRNKERGTIVEWR</sequence>
<dbReference type="PROSITE" id="PS50931">
    <property type="entry name" value="HTH_LYSR"/>
    <property type="match status" value="1"/>
</dbReference>
<dbReference type="Pfam" id="PF03466">
    <property type="entry name" value="LysR_substrate"/>
    <property type="match status" value="1"/>
</dbReference>
<dbReference type="RefSeq" id="WP_106540663.1">
    <property type="nucleotide sequence ID" value="NZ_BLAU01000001.1"/>
</dbReference>
<evidence type="ECO:0000313" key="9">
    <source>
        <dbReference type="Proteomes" id="UP000240621"/>
    </source>
</evidence>
<dbReference type="AlphaFoldDB" id="A0A2P8CKZ6"/>
<dbReference type="InterPro" id="IPR000847">
    <property type="entry name" value="LysR_HTH_N"/>
</dbReference>
<evidence type="ECO:0000313" key="10">
    <source>
        <dbReference type="Proteomes" id="UP000396862"/>
    </source>
</evidence>
<comment type="caution">
    <text evidence="8">The sequence shown here is derived from an EMBL/GenBank/DDBJ whole genome shotgun (WGS) entry which is preliminary data.</text>
</comment>
<evidence type="ECO:0000313" key="8">
    <source>
        <dbReference type="EMBL" id="PSK85642.1"/>
    </source>
</evidence>